<feature type="signal peptide" evidence="10">
    <location>
        <begin position="1"/>
        <end position="24"/>
    </location>
</feature>
<keyword evidence="4" id="KW-0858">Xylan degradation</keyword>
<evidence type="ECO:0008006" key="13">
    <source>
        <dbReference type="Google" id="ProtNLM"/>
    </source>
</evidence>
<evidence type="ECO:0000256" key="2">
    <source>
        <dbReference type="ARBA" id="ARBA00010278"/>
    </source>
</evidence>
<evidence type="ECO:0000256" key="5">
    <source>
        <dbReference type="ARBA" id="ARBA00022729"/>
    </source>
</evidence>
<organism evidence="11 12">
    <name type="scientific">Dickeya lacustris</name>
    <dbReference type="NCBI Taxonomy" id="2259638"/>
    <lineage>
        <taxon>Bacteria</taxon>
        <taxon>Pseudomonadati</taxon>
        <taxon>Pseudomonadota</taxon>
        <taxon>Gammaproteobacteria</taxon>
        <taxon>Enterobacterales</taxon>
        <taxon>Pectobacteriaceae</taxon>
        <taxon>Dickeya</taxon>
    </lineage>
</organism>
<evidence type="ECO:0000313" key="12">
    <source>
        <dbReference type="Proteomes" id="UP001219630"/>
    </source>
</evidence>
<evidence type="ECO:0000256" key="10">
    <source>
        <dbReference type="SAM" id="SignalP"/>
    </source>
</evidence>
<dbReference type="EMBL" id="CP114280">
    <property type="protein sequence ID" value="WFN55896.1"/>
    <property type="molecule type" value="Genomic_DNA"/>
</dbReference>
<evidence type="ECO:0000256" key="3">
    <source>
        <dbReference type="ARBA" id="ARBA00022525"/>
    </source>
</evidence>
<dbReference type="Proteomes" id="UP001219630">
    <property type="component" value="Chromosome"/>
</dbReference>
<evidence type="ECO:0000256" key="9">
    <source>
        <dbReference type="ARBA" id="ARBA00025250"/>
    </source>
</evidence>
<comment type="similarity">
    <text evidence="2">Belongs to the faeC family.</text>
</comment>
<dbReference type="InterPro" id="IPR029058">
    <property type="entry name" value="AB_hydrolase_fold"/>
</dbReference>
<dbReference type="PANTHER" id="PTHR38050">
    <property type="match status" value="1"/>
</dbReference>
<proteinExistence type="inferred from homology"/>
<dbReference type="RefSeq" id="WP_125259683.1">
    <property type="nucleotide sequence ID" value="NZ_CP114280.1"/>
</dbReference>
<sequence length="299" mass="33712">MQSYKLFLFFFMLVLFLPNENVFASDNSGNITEGKVFWAFSDKAGGERSFYIVPPRDYNKYTQYKLMIIFPGTHTTGKEMHEWFGKGWWGSGAEGIESQMTDTLFIYPDQKYAWNGKKGWALGPFAQTFGGREDLAFVDELITLAIEKYNVNPQKIFATGHSWGGDMAAVAGCFLGDKLAAIAPIAANRPYWFETQGQPLLCKGHPAVWTIFGLSDDFFGAASPNGLYGREQNAFWRKHHSCTTETESFIRETVKYSNCNSEVLFTLYAAGQYSGGGGHPNHQPPDYLIAEMAKWFTRF</sequence>
<evidence type="ECO:0000256" key="7">
    <source>
        <dbReference type="ARBA" id="ARBA00023277"/>
    </source>
</evidence>
<evidence type="ECO:0000256" key="6">
    <source>
        <dbReference type="ARBA" id="ARBA00022801"/>
    </source>
</evidence>
<evidence type="ECO:0000256" key="4">
    <source>
        <dbReference type="ARBA" id="ARBA00022651"/>
    </source>
</evidence>
<keyword evidence="6" id="KW-0378">Hydrolase</keyword>
<keyword evidence="7" id="KW-0119">Carbohydrate metabolism</keyword>
<comment type="function">
    <text evidence="9">Involved in degradation of plant cell walls. Hydrolyzes the feruloyl-arabinose ester bond in arabinoxylans, and the feruloyl-galactose ester bond in pectin. Active against paranitrophenyl-acetate, methyl ferulate and wheat arabinoxylan.</text>
</comment>
<feature type="chain" id="PRO_5045426624" description="Polyhydroxybutyrate depolymerase" evidence="10">
    <location>
        <begin position="25"/>
        <end position="299"/>
    </location>
</feature>
<gene>
    <name evidence="11" type="ORF">O1Q98_00750</name>
</gene>
<keyword evidence="12" id="KW-1185">Reference proteome</keyword>
<keyword evidence="8" id="KW-0624">Polysaccharide degradation</keyword>
<dbReference type="SUPFAM" id="SSF53474">
    <property type="entry name" value="alpha/beta-Hydrolases"/>
    <property type="match status" value="1"/>
</dbReference>
<accession>A0ABY8G7E9</accession>
<protein>
    <recommendedName>
        <fullName evidence="13">Polyhydroxybutyrate depolymerase</fullName>
    </recommendedName>
</protein>
<name>A0ABY8G7E9_9GAMM</name>
<dbReference type="Gene3D" id="3.40.50.1820">
    <property type="entry name" value="alpha/beta hydrolase"/>
    <property type="match status" value="1"/>
</dbReference>
<keyword evidence="5 10" id="KW-0732">Signal</keyword>
<evidence type="ECO:0000313" key="11">
    <source>
        <dbReference type="EMBL" id="WFN55896.1"/>
    </source>
</evidence>
<evidence type="ECO:0000256" key="8">
    <source>
        <dbReference type="ARBA" id="ARBA00023326"/>
    </source>
</evidence>
<evidence type="ECO:0000256" key="1">
    <source>
        <dbReference type="ARBA" id="ARBA00004613"/>
    </source>
</evidence>
<keyword evidence="3" id="KW-0964">Secreted</keyword>
<comment type="subcellular location">
    <subcellularLocation>
        <location evidence="1">Secreted</location>
    </subcellularLocation>
</comment>
<dbReference type="InterPro" id="IPR043595">
    <property type="entry name" value="FaeB/C/D"/>
</dbReference>
<dbReference type="PANTHER" id="PTHR38050:SF1">
    <property type="entry name" value="FERULOYL ESTERASE C"/>
    <property type="match status" value="1"/>
</dbReference>
<reference evidence="11 12" key="1">
    <citation type="submission" date="2022-12" db="EMBL/GenBank/DDBJ databases">
        <title>Complete genome sequencing of Dickeya lacustris type strain LMG30899.</title>
        <authorList>
            <person name="Dobhal S."/>
            <person name="Arizala D."/>
            <person name="Arif M."/>
        </authorList>
    </citation>
    <scope>NUCLEOTIDE SEQUENCE [LARGE SCALE GENOMIC DNA]</scope>
    <source>
        <strain evidence="11 12">LMG30899</strain>
    </source>
</reference>